<feature type="signal peptide" evidence="1">
    <location>
        <begin position="1"/>
        <end position="18"/>
    </location>
</feature>
<reference evidence="2" key="1">
    <citation type="journal article" date="2020" name="Stud. Mycol.">
        <title>101 Dothideomycetes genomes: a test case for predicting lifestyles and emergence of pathogens.</title>
        <authorList>
            <person name="Haridas S."/>
            <person name="Albert R."/>
            <person name="Binder M."/>
            <person name="Bloem J."/>
            <person name="Labutti K."/>
            <person name="Salamov A."/>
            <person name="Andreopoulos B."/>
            <person name="Baker S."/>
            <person name="Barry K."/>
            <person name="Bills G."/>
            <person name="Bluhm B."/>
            <person name="Cannon C."/>
            <person name="Castanera R."/>
            <person name="Culley D."/>
            <person name="Daum C."/>
            <person name="Ezra D."/>
            <person name="Gonzalez J."/>
            <person name="Henrissat B."/>
            <person name="Kuo A."/>
            <person name="Liang C."/>
            <person name="Lipzen A."/>
            <person name="Lutzoni F."/>
            <person name="Magnuson J."/>
            <person name="Mondo S."/>
            <person name="Nolan M."/>
            <person name="Ohm R."/>
            <person name="Pangilinan J."/>
            <person name="Park H.-J."/>
            <person name="Ramirez L."/>
            <person name="Alfaro M."/>
            <person name="Sun H."/>
            <person name="Tritt A."/>
            <person name="Yoshinaga Y."/>
            <person name="Zwiers L.-H."/>
            <person name="Turgeon B."/>
            <person name="Goodwin S."/>
            <person name="Spatafora J."/>
            <person name="Crous P."/>
            <person name="Grigoriev I."/>
        </authorList>
    </citation>
    <scope>NUCLEOTIDE SEQUENCE</scope>
    <source>
        <strain evidence="2">CBS 116005</strain>
    </source>
</reference>
<name>A0A6G1LFF3_9PEZI</name>
<keyword evidence="3" id="KW-1185">Reference proteome</keyword>
<sequence length="66" mass="7005">MRSSLLPMALLTASAIATAPIPALFSIYEGTCSQLGQGLGSYAFDPYPQDTEISPCYNIPHGTQAR</sequence>
<accession>A0A6G1LFF3</accession>
<organism evidence="2 3">
    <name type="scientific">Teratosphaeria nubilosa</name>
    <dbReference type="NCBI Taxonomy" id="161662"/>
    <lineage>
        <taxon>Eukaryota</taxon>
        <taxon>Fungi</taxon>
        <taxon>Dikarya</taxon>
        <taxon>Ascomycota</taxon>
        <taxon>Pezizomycotina</taxon>
        <taxon>Dothideomycetes</taxon>
        <taxon>Dothideomycetidae</taxon>
        <taxon>Mycosphaerellales</taxon>
        <taxon>Teratosphaeriaceae</taxon>
        <taxon>Teratosphaeria</taxon>
    </lineage>
</organism>
<protein>
    <submittedName>
        <fullName evidence="2">Uncharacterized protein</fullName>
    </submittedName>
</protein>
<evidence type="ECO:0000256" key="1">
    <source>
        <dbReference type="SAM" id="SignalP"/>
    </source>
</evidence>
<evidence type="ECO:0000313" key="2">
    <source>
        <dbReference type="EMBL" id="KAF2771299.1"/>
    </source>
</evidence>
<feature type="chain" id="PRO_5026071376" evidence="1">
    <location>
        <begin position="19"/>
        <end position="66"/>
    </location>
</feature>
<dbReference type="EMBL" id="ML995820">
    <property type="protein sequence ID" value="KAF2771299.1"/>
    <property type="molecule type" value="Genomic_DNA"/>
</dbReference>
<dbReference type="AlphaFoldDB" id="A0A6G1LFF3"/>
<evidence type="ECO:0000313" key="3">
    <source>
        <dbReference type="Proteomes" id="UP000799436"/>
    </source>
</evidence>
<keyword evidence="1" id="KW-0732">Signal</keyword>
<proteinExistence type="predicted"/>
<dbReference type="Proteomes" id="UP000799436">
    <property type="component" value="Unassembled WGS sequence"/>
</dbReference>
<gene>
    <name evidence="2" type="ORF">EJ03DRAFT_325736</name>
</gene>